<feature type="domain" description="3'-5' exonuclease" evidence="1">
    <location>
        <begin position="252"/>
        <end position="455"/>
    </location>
</feature>
<dbReference type="InterPro" id="IPR036397">
    <property type="entry name" value="RNaseH_sf"/>
</dbReference>
<evidence type="ECO:0000313" key="3">
    <source>
        <dbReference type="Proteomes" id="UP001595075"/>
    </source>
</evidence>
<sequence>MSYFDVPTFRDDHRYHDSDQPLTSLQPYRDNTPTYHSAMPYPGLGFGHHDGFTNANVVPVGDDESYGFIPAPVYEYEHNHAPAFHYQDFSNFDGCTFVHMAPVSCTTSYNPPPAHYDYGHDHTLPYQTFSGFDEHENANISPANHHCSYSSTPDQLYDSRYALDSRNIYDAAVQHMRCDSASSISTPEFQQWAFSMNTATPDSMHQVPAETFAVKPFVAEDVPGKALPNMGWNIAPYTDRGAEMTLVPTRTRKIVDSLESLDHLLIQLGRIDEGIAEIFMDEESALNHGREGILSTIQISRASVSGLTYILDVIILGDLLFHYVASNRLSLKNILENPRIVKVVFDLRADVAALHGQFDIVLRGGIDLQLMELGIRDQESKAYLLSLNSCVMNHLRLCAKEKAVWTVAKAGGRDYLKGDFSKWEMRPLPEPLLDYAANDTVYMSHLYAFYLSILKGDPKMMRVVLVERDDLIRQFVV</sequence>
<dbReference type="Gene3D" id="3.30.420.10">
    <property type="entry name" value="Ribonuclease H-like superfamily/Ribonuclease H"/>
    <property type="match status" value="1"/>
</dbReference>
<proteinExistence type="predicted"/>
<reference evidence="2 3" key="1">
    <citation type="journal article" date="2024" name="Commun. Biol.">
        <title>Comparative genomic analysis of thermophilic fungi reveals convergent evolutionary adaptations and gene losses.</title>
        <authorList>
            <person name="Steindorff A.S."/>
            <person name="Aguilar-Pontes M.V."/>
            <person name="Robinson A.J."/>
            <person name="Andreopoulos B."/>
            <person name="LaButti K."/>
            <person name="Kuo A."/>
            <person name="Mondo S."/>
            <person name="Riley R."/>
            <person name="Otillar R."/>
            <person name="Haridas S."/>
            <person name="Lipzen A."/>
            <person name="Grimwood J."/>
            <person name="Schmutz J."/>
            <person name="Clum A."/>
            <person name="Reid I.D."/>
            <person name="Moisan M.C."/>
            <person name="Butler G."/>
            <person name="Nguyen T.T.M."/>
            <person name="Dewar K."/>
            <person name="Conant G."/>
            <person name="Drula E."/>
            <person name="Henrissat B."/>
            <person name="Hansel C."/>
            <person name="Singer S."/>
            <person name="Hutchinson M.I."/>
            <person name="de Vries R.P."/>
            <person name="Natvig D.O."/>
            <person name="Powell A.J."/>
            <person name="Tsang A."/>
            <person name="Grigoriev I.V."/>
        </authorList>
    </citation>
    <scope>NUCLEOTIDE SEQUENCE [LARGE SCALE GENOMIC DNA]</scope>
    <source>
        <strain evidence="2 3">CBS 494.80</strain>
    </source>
</reference>
<dbReference type="InterPro" id="IPR002562">
    <property type="entry name" value="3'-5'_exonuclease_dom"/>
</dbReference>
<dbReference type="PANTHER" id="PTHR43040">
    <property type="entry name" value="RIBONUCLEASE D"/>
    <property type="match status" value="1"/>
</dbReference>
<dbReference type="SMART" id="SM00474">
    <property type="entry name" value="35EXOc"/>
    <property type="match status" value="1"/>
</dbReference>
<evidence type="ECO:0000313" key="2">
    <source>
        <dbReference type="EMBL" id="KAL2060641.1"/>
    </source>
</evidence>
<dbReference type="Pfam" id="PF01612">
    <property type="entry name" value="DNA_pol_A_exo1"/>
    <property type="match status" value="1"/>
</dbReference>
<gene>
    <name evidence="2" type="ORF">VTL71DRAFT_9282</name>
</gene>
<dbReference type="Proteomes" id="UP001595075">
    <property type="component" value="Unassembled WGS sequence"/>
</dbReference>
<dbReference type="PANTHER" id="PTHR43040:SF1">
    <property type="entry name" value="RIBONUCLEASE D"/>
    <property type="match status" value="1"/>
</dbReference>
<dbReference type="EMBL" id="JAZHXI010000021">
    <property type="protein sequence ID" value="KAL2060641.1"/>
    <property type="molecule type" value="Genomic_DNA"/>
</dbReference>
<comment type="caution">
    <text evidence="2">The sequence shown here is derived from an EMBL/GenBank/DDBJ whole genome shotgun (WGS) entry which is preliminary data.</text>
</comment>
<accession>A0ABR4BSL9</accession>
<organism evidence="2 3">
    <name type="scientific">Oculimacula yallundae</name>
    <dbReference type="NCBI Taxonomy" id="86028"/>
    <lineage>
        <taxon>Eukaryota</taxon>
        <taxon>Fungi</taxon>
        <taxon>Dikarya</taxon>
        <taxon>Ascomycota</taxon>
        <taxon>Pezizomycotina</taxon>
        <taxon>Leotiomycetes</taxon>
        <taxon>Helotiales</taxon>
        <taxon>Ploettnerulaceae</taxon>
        <taxon>Oculimacula</taxon>
    </lineage>
</organism>
<dbReference type="InterPro" id="IPR012337">
    <property type="entry name" value="RNaseH-like_sf"/>
</dbReference>
<evidence type="ECO:0000259" key="1">
    <source>
        <dbReference type="SMART" id="SM00474"/>
    </source>
</evidence>
<dbReference type="SUPFAM" id="SSF53098">
    <property type="entry name" value="Ribonuclease H-like"/>
    <property type="match status" value="1"/>
</dbReference>
<protein>
    <recommendedName>
        <fullName evidence="1">3'-5' exonuclease domain-containing protein</fullName>
    </recommendedName>
</protein>
<keyword evidence="3" id="KW-1185">Reference proteome</keyword>
<name>A0ABR4BSL9_9HELO</name>